<evidence type="ECO:0000313" key="2">
    <source>
        <dbReference type="EMBL" id="CAL1396415.1"/>
    </source>
</evidence>
<keyword evidence="3" id="KW-1185">Reference proteome</keyword>
<evidence type="ECO:0000313" key="3">
    <source>
        <dbReference type="Proteomes" id="UP001497516"/>
    </source>
</evidence>
<feature type="region of interest" description="Disordered" evidence="1">
    <location>
        <begin position="89"/>
        <end position="119"/>
    </location>
</feature>
<dbReference type="EMBL" id="OZ034819">
    <property type="protein sequence ID" value="CAL1396415.1"/>
    <property type="molecule type" value="Genomic_DNA"/>
</dbReference>
<dbReference type="Proteomes" id="UP001497516">
    <property type="component" value="Chromosome 6"/>
</dbReference>
<accession>A0AAV2FFG4</accession>
<sequence length="119" mass="13440">MNPGIRRPSPVTSSPNAKGDKETQQPKKKAKHMVDNPLFREEQMAEDTLSPIKEPMGSPIRKHHEAAWTGGVSRKLFGNVRPEDEWYIAESDSEDIAEAMREDDLDDEIPEDDDLVALQ</sequence>
<organism evidence="2 3">
    <name type="scientific">Linum trigynum</name>
    <dbReference type="NCBI Taxonomy" id="586398"/>
    <lineage>
        <taxon>Eukaryota</taxon>
        <taxon>Viridiplantae</taxon>
        <taxon>Streptophyta</taxon>
        <taxon>Embryophyta</taxon>
        <taxon>Tracheophyta</taxon>
        <taxon>Spermatophyta</taxon>
        <taxon>Magnoliopsida</taxon>
        <taxon>eudicotyledons</taxon>
        <taxon>Gunneridae</taxon>
        <taxon>Pentapetalae</taxon>
        <taxon>rosids</taxon>
        <taxon>fabids</taxon>
        <taxon>Malpighiales</taxon>
        <taxon>Linaceae</taxon>
        <taxon>Linum</taxon>
    </lineage>
</organism>
<name>A0AAV2FFG4_9ROSI</name>
<feature type="compositionally biased region" description="Basic and acidic residues" evidence="1">
    <location>
        <begin position="32"/>
        <end position="42"/>
    </location>
</feature>
<proteinExistence type="predicted"/>
<reference evidence="2 3" key="1">
    <citation type="submission" date="2024-04" db="EMBL/GenBank/DDBJ databases">
        <authorList>
            <person name="Fracassetti M."/>
        </authorList>
    </citation>
    <scope>NUCLEOTIDE SEQUENCE [LARGE SCALE GENOMIC DNA]</scope>
</reference>
<evidence type="ECO:0000256" key="1">
    <source>
        <dbReference type="SAM" id="MobiDB-lite"/>
    </source>
</evidence>
<gene>
    <name evidence="2" type="ORF">LTRI10_LOCUS36785</name>
</gene>
<protein>
    <submittedName>
        <fullName evidence="2">Uncharacterized protein</fullName>
    </submittedName>
</protein>
<dbReference type="AlphaFoldDB" id="A0AAV2FFG4"/>
<feature type="region of interest" description="Disordered" evidence="1">
    <location>
        <begin position="1"/>
        <end position="42"/>
    </location>
</feature>